<dbReference type="EMBL" id="JARKIE010000738">
    <property type="protein sequence ID" value="KAJ7619021.1"/>
    <property type="molecule type" value="Genomic_DNA"/>
</dbReference>
<sequence length="174" mass="19417">MGQTPPTPSNASRLASGILWLTFHSPAFVRCARCTAPGYRCAGITHPFATAPITCCRSSPRFPHRPLTAVRRPRRCPPSSVSPVALGPPAHIPPVKCLICLFNYSSSPPLSYPILYPVVNTILLLFFRSPCSSLNAIYPFRFPTPLYVVHNPFLLSDPIFLRTERHKPRSVYFR</sequence>
<keyword evidence="3" id="KW-1185">Reference proteome</keyword>
<keyword evidence="1" id="KW-0732">Signal</keyword>
<proteinExistence type="predicted"/>
<evidence type="ECO:0000313" key="2">
    <source>
        <dbReference type="EMBL" id="KAJ7619021.1"/>
    </source>
</evidence>
<dbReference type="AlphaFoldDB" id="A0AAD7BEM5"/>
<evidence type="ECO:0000313" key="3">
    <source>
        <dbReference type="Proteomes" id="UP001221757"/>
    </source>
</evidence>
<accession>A0AAD7BEM5</accession>
<feature type="signal peptide" evidence="1">
    <location>
        <begin position="1"/>
        <end position="31"/>
    </location>
</feature>
<dbReference type="Proteomes" id="UP001221757">
    <property type="component" value="Unassembled WGS sequence"/>
</dbReference>
<protein>
    <submittedName>
        <fullName evidence="2">Uncharacterized protein</fullName>
    </submittedName>
</protein>
<organism evidence="2 3">
    <name type="scientific">Mycena rosella</name>
    <name type="common">Pink bonnet</name>
    <name type="synonym">Agaricus rosellus</name>
    <dbReference type="NCBI Taxonomy" id="1033263"/>
    <lineage>
        <taxon>Eukaryota</taxon>
        <taxon>Fungi</taxon>
        <taxon>Dikarya</taxon>
        <taxon>Basidiomycota</taxon>
        <taxon>Agaricomycotina</taxon>
        <taxon>Agaricomycetes</taxon>
        <taxon>Agaricomycetidae</taxon>
        <taxon>Agaricales</taxon>
        <taxon>Marasmiineae</taxon>
        <taxon>Mycenaceae</taxon>
        <taxon>Mycena</taxon>
    </lineage>
</organism>
<feature type="chain" id="PRO_5042135281" evidence="1">
    <location>
        <begin position="32"/>
        <end position="174"/>
    </location>
</feature>
<evidence type="ECO:0000256" key="1">
    <source>
        <dbReference type="SAM" id="SignalP"/>
    </source>
</evidence>
<reference evidence="2" key="1">
    <citation type="submission" date="2023-03" db="EMBL/GenBank/DDBJ databases">
        <title>Massive genome expansion in bonnet fungi (Mycena s.s.) driven by repeated elements and novel gene families across ecological guilds.</title>
        <authorList>
            <consortium name="Lawrence Berkeley National Laboratory"/>
            <person name="Harder C.B."/>
            <person name="Miyauchi S."/>
            <person name="Viragh M."/>
            <person name="Kuo A."/>
            <person name="Thoen E."/>
            <person name="Andreopoulos B."/>
            <person name="Lu D."/>
            <person name="Skrede I."/>
            <person name="Drula E."/>
            <person name="Henrissat B."/>
            <person name="Morin E."/>
            <person name="Kohler A."/>
            <person name="Barry K."/>
            <person name="LaButti K."/>
            <person name="Morin E."/>
            <person name="Salamov A."/>
            <person name="Lipzen A."/>
            <person name="Mereny Z."/>
            <person name="Hegedus B."/>
            <person name="Baldrian P."/>
            <person name="Stursova M."/>
            <person name="Weitz H."/>
            <person name="Taylor A."/>
            <person name="Grigoriev I.V."/>
            <person name="Nagy L.G."/>
            <person name="Martin F."/>
            <person name="Kauserud H."/>
        </authorList>
    </citation>
    <scope>NUCLEOTIDE SEQUENCE</scope>
    <source>
        <strain evidence="2">CBHHK067</strain>
    </source>
</reference>
<comment type="caution">
    <text evidence="2">The sequence shown here is derived from an EMBL/GenBank/DDBJ whole genome shotgun (WGS) entry which is preliminary data.</text>
</comment>
<name>A0AAD7BEM5_MYCRO</name>
<gene>
    <name evidence="2" type="ORF">B0H17DRAFT_1114279</name>
</gene>
<feature type="non-terminal residue" evidence="2">
    <location>
        <position position="174"/>
    </location>
</feature>